<organism evidence="2 3">
    <name type="scientific">Hyaloscypha hepaticicola</name>
    <dbReference type="NCBI Taxonomy" id="2082293"/>
    <lineage>
        <taxon>Eukaryota</taxon>
        <taxon>Fungi</taxon>
        <taxon>Dikarya</taxon>
        <taxon>Ascomycota</taxon>
        <taxon>Pezizomycotina</taxon>
        <taxon>Leotiomycetes</taxon>
        <taxon>Helotiales</taxon>
        <taxon>Hyaloscyphaceae</taxon>
        <taxon>Hyaloscypha</taxon>
    </lineage>
</organism>
<dbReference type="STRING" id="1745343.A0A2J6PZW4"/>
<proteinExistence type="predicted"/>
<protein>
    <submittedName>
        <fullName evidence="2">HET-domain-containing protein</fullName>
    </submittedName>
</protein>
<dbReference type="OrthoDB" id="5428863at2759"/>
<evidence type="ECO:0000313" key="2">
    <source>
        <dbReference type="EMBL" id="PMD19548.1"/>
    </source>
</evidence>
<evidence type="ECO:0000313" key="3">
    <source>
        <dbReference type="Proteomes" id="UP000235672"/>
    </source>
</evidence>
<feature type="domain" description="Heterokaryon incompatibility" evidence="1">
    <location>
        <begin position="15"/>
        <end position="122"/>
    </location>
</feature>
<reference evidence="2 3" key="1">
    <citation type="submission" date="2016-05" db="EMBL/GenBank/DDBJ databases">
        <title>A degradative enzymes factory behind the ericoid mycorrhizal symbiosis.</title>
        <authorList>
            <consortium name="DOE Joint Genome Institute"/>
            <person name="Martino E."/>
            <person name="Morin E."/>
            <person name="Grelet G."/>
            <person name="Kuo A."/>
            <person name="Kohler A."/>
            <person name="Daghino S."/>
            <person name="Barry K."/>
            <person name="Choi C."/>
            <person name="Cichocki N."/>
            <person name="Clum A."/>
            <person name="Copeland A."/>
            <person name="Hainaut M."/>
            <person name="Haridas S."/>
            <person name="Labutti K."/>
            <person name="Lindquist E."/>
            <person name="Lipzen A."/>
            <person name="Khouja H.-R."/>
            <person name="Murat C."/>
            <person name="Ohm R."/>
            <person name="Olson A."/>
            <person name="Spatafora J."/>
            <person name="Veneault-Fourrey C."/>
            <person name="Henrissat B."/>
            <person name="Grigoriev I."/>
            <person name="Martin F."/>
            <person name="Perotto S."/>
        </authorList>
    </citation>
    <scope>NUCLEOTIDE SEQUENCE [LARGE SCALE GENOMIC DNA]</scope>
    <source>
        <strain evidence="2 3">UAMH 7357</strain>
    </source>
</reference>
<keyword evidence="3" id="KW-1185">Reference proteome</keyword>
<gene>
    <name evidence="2" type="ORF">NA56DRAFT_705718</name>
</gene>
<dbReference type="InterPro" id="IPR010730">
    <property type="entry name" value="HET"/>
</dbReference>
<dbReference type="Proteomes" id="UP000235672">
    <property type="component" value="Unassembled WGS sequence"/>
</dbReference>
<sequence length="405" mass="45445">MSYCIVEKAYDCDRVALSYVWGKDQVLKTTRQTLADFKEEGSLLKRQHEIPRTIWDAVLLVREVGQRYLWVDSFCIVQDDDKHKSEQINAMNSIYGNSLFTIIAISGRDANTGLPGVRPNTRPLRYISIDEKHALVATTDHLGSVSDWQHFLSCLTETCCEDGLPDEPLEEDYDPHHALPNCLVRRLADLGRRMPAQMAFRIYAEIIENFSARSLTSPFDTVNAIAGINAVVVTRNSIISCRADIYMVNGMGPIQSIDILEIQAWAYNAQNFSSGEGRMIKHETGLALDTGSNVIGIFFDTEIPTEPRKSSCWLIALFIAMRKHIATRPIAEAEMGDPSVSRSNAWNGLDAPGDEWHVVVMLVEEKGEHIERLGIGITSVDIWLPLFDTERSNSSSSRPSTKVRR</sequence>
<accession>A0A2J6PZW4</accession>
<dbReference type="EMBL" id="KZ613489">
    <property type="protein sequence ID" value="PMD19548.1"/>
    <property type="molecule type" value="Genomic_DNA"/>
</dbReference>
<dbReference type="PANTHER" id="PTHR33112:SF12">
    <property type="entry name" value="HETEROKARYON INCOMPATIBILITY DOMAIN-CONTAINING PROTEIN"/>
    <property type="match status" value="1"/>
</dbReference>
<dbReference type="AlphaFoldDB" id="A0A2J6PZW4"/>
<dbReference type="PANTHER" id="PTHR33112">
    <property type="entry name" value="DOMAIN PROTEIN, PUTATIVE-RELATED"/>
    <property type="match status" value="1"/>
</dbReference>
<evidence type="ECO:0000259" key="1">
    <source>
        <dbReference type="Pfam" id="PF06985"/>
    </source>
</evidence>
<dbReference type="Pfam" id="PF06985">
    <property type="entry name" value="HET"/>
    <property type="match status" value="1"/>
</dbReference>
<name>A0A2J6PZW4_9HELO</name>